<reference evidence="2" key="2">
    <citation type="submission" date="2017-10" db="EMBL/GenBank/DDBJ databases">
        <title>Ladona fulva Genome sequencing and assembly.</title>
        <authorList>
            <person name="Murali S."/>
            <person name="Richards S."/>
            <person name="Bandaranaike D."/>
            <person name="Bellair M."/>
            <person name="Blankenburg K."/>
            <person name="Chao H."/>
            <person name="Dinh H."/>
            <person name="Doddapaneni H."/>
            <person name="Dugan-Rocha S."/>
            <person name="Elkadiri S."/>
            <person name="Gnanaolivu R."/>
            <person name="Hernandez B."/>
            <person name="Skinner E."/>
            <person name="Javaid M."/>
            <person name="Lee S."/>
            <person name="Li M."/>
            <person name="Ming W."/>
            <person name="Munidasa M."/>
            <person name="Muniz J."/>
            <person name="Nguyen L."/>
            <person name="Hughes D."/>
            <person name="Osuji N."/>
            <person name="Pu L.-L."/>
            <person name="Puazo M."/>
            <person name="Qu C."/>
            <person name="Quiroz J."/>
            <person name="Raj R."/>
            <person name="Weissenberger G."/>
            <person name="Xin Y."/>
            <person name="Zou X."/>
            <person name="Han Y."/>
            <person name="Worley K."/>
            <person name="Muzny D."/>
            <person name="Gibbs R."/>
        </authorList>
    </citation>
    <scope>NUCLEOTIDE SEQUENCE</scope>
    <source>
        <strain evidence="2">Sampled in the wild</strain>
    </source>
</reference>
<reference evidence="2" key="1">
    <citation type="submission" date="2013-04" db="EMBL/GenBank/DDBJ databases">
        <authorList>
            <person name="Qu J."/>
            <person name="Murali S.C."/>
            <person name="Bandaranaike D."/>
            <person name="Bellair M."/>
            <person name="Blankenburg K."/>
            <person name="Chao H."/>
            <person name="Dinh H."/>
            <person name="Doddapaneni H."/>
            <person name="Downs B."/>
            <person name="Dugan-Rocha S."/>
            <person name="Elkadiri S."/>
            <person name="Gnanaolivu R.D."/>
            <person name="Hernandez B."/>
            <person name="Javaid M."/>
            <person name="Jayaseelan J.C."/>
            <person name="Lee S."/>
            <person name="Li M."/>
            <person name="Ming W."/>
            <person name="Munidasa M."/>
            <person name="Muniz J."/>
            <person name="Nguyen L."/>
            <person name="Ongeri F."/>
            <person name="Osuji N."/>
            <person name="Pu L.-L."/>
            <person name="Puazo M."/>
            <person name="Qu C."/>
            <person name="Quiroz J."/>
            <person name="Raj R."/>
            <person name="Weissenberger G."/>
            <person name="Xin Y."/>
            <person name="Zou X."/>
            <person name="Han Y."/>
            <person name="Richards S."/>
            <person name="Worley K."/>
            <person name="Muzny D."/>
            <person name="Gibbs R."/>
        </authorList>
    </citation>
    <scope>NUCLEOTIDE SEQUENCE</scope>
    <source>
        <strain evidence="2">Sampled in the wild</strain>
    </source>
</reference>
<dbReference type="EMBL" id="KZ309125">
    <property type="protein sequence ID" value="KAG8237121.1"/>
    <property type="molecule type" value="Genomic_DNA"/>
</dbReference>
<dbReference type="Pfam" id="PF26215">
    <property type="entry name" value="HTH_animal"/>
    <property type="match status" value="1"/>
</dbReference>
<dbReference type="PANTHER" id="PTHR21301:SF10">
    <property type="entry name" value="REVERSE TRANSCRIPTASE DOMAIN-CONTAINING PROTEIN"/>
    <property type="match status" value="1"/>
</dbReference>
<keyword evidence="3" id="KW-1185">Reference proteome</keyword>
<feature type="domain" description="Helix-turn-helix" evidence="1">
    <location>
        <begin position="169"/>
        <end position="224"/>
    </location>
</feature>
<evidence type="ECO:0000259" key="1">
    <source>
        <dbReference type="Pfam" id="PF26215"/>
    </source>
</evidence>
<dbReference type="OrthoDB" id="10063405at2759"/>
<evidence type="ECO:0000313" key="2">
    <source>
        <dbReference type="EMBL" id="KAG8237121.1"/>
    </source>
</evidence>
<proteinExistence type="predicted"/>
<accession>A0A8K0KKS9</accession>
<dbReference type="Proteomes" id="UP000792457">
    <property type="component" value="Unassembled WGS sequence"/>
</dbReference>
<dbReference type="InterPro" id="IPR058912">
    <property type="entry name" value="HTH_animal"/>
</dbReference>
<dbReference type="AlphaFoldDB" id="A0A8K0KKS9"/>
<protein>
    <recommendedName>
        <fullName evidence="1">Helix-turn-helix domain-containing protein</fullName>
    </recommendedName>
</protein>
<gene>
    <name evidence="2" type="ORF">J437_LFUL008173</name>
</gene>
<comment type="caution">
    <text evidence="2">The sequence shown here is derived from an EMBL/GenBank/DDBJ whole genome shotgun (WGS) entry which is preliminary data.</text>
</comment>
<name>A0A8K0KKS9_LADFU</name>
<evidence type="ECO:0000313" key="3">
    <source>
        <dbReference type="Proteomes" id="UP000792457"/>
    </source>
</evidence>
<organism evidence="2 3">
    <name type="scientific">Ladona fulva</name>
    <name type="common">Scarce chaser dragonfly</name>
    <name type="synonym">Libellula fulva</name>
    <dbReference type="NCBI Taxonomy" id="123851"/>
    <lineage>
        <taxon>Eukaryota</taxon>
        <taxon>Metazoa</taxon>
        <taxon>Ecdysozoa</taxon>
        <taxon>Arthropoda</taxon>
        <taxon>Hexapoda</taxon>
        <taxon>Insecta</taxon>
        <taxon>Pterygota</taxon>
        <taxon>Palaeoptera</taxon>
        <taxon>Odonata</taxon>
        <taxon>Epiprocta</taxon>
        <taxon>Anisoptera</taxon>
        <taxon>Libelluloidea</taxon>
        <taxon>Libellulidae</taxon>
        <taxon>Ladona</taxon>
    </lineage>
</organism>
<sequence>MITNISSFSSTFGIKNSTELADQLSRYAFPSNTVFDSFDIKDLFTSILIRETHSHAEAVFSAGSPLSPPLAEIFLDNFEEKLFHSGNQLPHHILFWRRYVDDIICTSHSDFQLLNSFLVFLNSIHPSISFALETSTNGTLNFLDLSISLVSGKLHFVIFHKPTYTNHAIPNFSSHHYSHKHALFHSLIHRLLHNPFSTQNFQKELNTIKYIAQINNYNPNLIHNLLNKKLKKLTSQNITPSLTPLKKEPTSWRTIPFHGPISNAITNLFS</sequence>
<dbReference type="PANTHER" id="PTHR21301">
    <property type="entry name" value="REVERSE TRANSCRIPTASE"/>
    <property type="match status" value="1"/>
</dbReference>